<proteinExistence type="predicted"/>
<evidence type="ECO:0000313" key="1">
    <source>
        <dbReference type="Proteomes" id="UP000095285"/>
    </source>
</evidence>
<sequence length="248" mass="28696">SPRLNQMTTSSHIRTIGQQTTIFYSLNTFPVTYSQLNDLSTNRTKNGSSISRNKRMRIKERKKRNTRIQSTGKGLLNLINDGQEAIITLDMHKDEFELAVQRLHQSKARRIMNHFNRRTPPPLSLKCLKGNVLQAVKSYAIAPENYDVIRKSIKGHDQEWKTTVETMEKILQQLEAMSIWSITVLKLLSKVDCHFGYWIKFANKKKIRSSGRSLDTENSCMNYSKEMRKYKEARSLVVGTDENQPSRS</sequence>
<dbReference type="WBParaSite" id="EN70_12328">
    <property type="protein sequence ID" value="EN70_12328"/>
    <property type="gene ID" value="EN70_12328"/>
</dbReference>
<dbReference type="Proteomes" id="UP000095285">
    <property type="component" value="Unassembled WGS sequence"/>
</dbReference>
<dbReference type="AlphaFoldDB" id="A0A1I7VCM8"/>
<reference evidence="1" key="1">
    <citation type="submission" date="2012-04" db="EMBL/GenBank/DDBJ databases">
        <title>The Genome Sequence of Loa loa.</title>
        <authorList>
            <consortium name="The Broad Institute Genome Sequencing Platform"/>
            <consortium name="Broad Institute Genome Sequencing Center for Infectious Disease"/>
            <person name="Nutman T.B."/>
            <person name="Fink D.L."/>
            <person name="Russ C."/>
            <person name="Young S."/>
            <person name="Zeng Q."/>
            <person name="Gargeya S."/>
            <person name="Alvarado L."/>
            <person name="Berlin A."/>
            <person name="Chapman S.B."/>
            <person name="Chen Z."/>
            <person name="Freedman E."/>
            <person name="Gellesch M."/>
            <person name="Goldberg J."/>
            <person name="Griggs A."/>
            <person name="Gujja S."/>
            <person name="Heilman E.R."/>
            <person name="Heiman D."/>
            <person name="Howarth C."/>
            <person name="Mehta T."/>
            <person name="Neiman D."/>
            <person name="Pearson M."/>
            <person name="Roberts A."/>
            <person name="Saif S."/>
            <person name="Shea T."/>
            <person name="Shenoy N."/>
            <person name="Sisk P."/>
            <person name="Stolte C."/>
            <person name="Sykes S."/>
            <person name="White J."/>
            <person name="Yandava C."/>
            <person name="Haas B."/>
            <person name="Henn M.R."/>
            <person name="Nusbaum C."/>
            <person name="Birren B."/>
        </authorList>
    </citation>
    <scope>NUCLEOTIDE SEQUENCE [LARGE SCALE GENOMIC DNA]</scope>
</reference>
<keyword evidence="1" id="KW-1185">Reference proteome</keyword>
<accession>A0A1I7VCM8</accession>
<protein>
    <submittedName>
        <fullName evidence="2">Reverse transcriptase domain-containing protein</fullName>
    </submittedName>
</protein>
<organism evidence="1 2">
    <name type="scientific">Loa loa</name>
    <name type="common">Eye worm</name>
    <name type="synonym">Filaria loa</name>
    <dbReference type="NCBI Taxonomy" id="7209"/>
    <lineage>
        <taxon>Eukaryota</taxon>
        <taxon>Metazoa</taxon>
        <taxon>Ecdysozoa</taxon>
        <taxon>Nematoda</taxon>
        <taxon>Chromadorea</taxon>
        <taxon>Rhabditida</taxon>
        <taxon>Spirurina</taxon>
        <taxon>Spiruromorpha</taxon>
        <taxon>Filarioidea</taxon>
        <taxon>Onchocercidae</taxon>
        <taxon>Loa</taxon>
    </lineage>
</organism>
<name>A0A1I7VCM8_LOALO</name>
<reference evidence="2" key="2">
    <citation type="submission" date="2016-11" db="UniProtKB">
        <authorList>
            <consortium name="WormBaseParasite"/>
        </authorList>
    </citation>
    <scope>IDENTIFICATION</scope>
</reference>
<evidence type="ECO:0000313" key="2">
    <source>
        <dbReference type="WBParaSite" id="EN70_12328"/>
    </source>
</evidence>